<sequence>MQLAPIKRYKMFFPSPGDIVSQVRYMSANNVFQSLRRDKCLQTVSQAQYMSANIVSQARCSTGGLWQHSNSSLRLVPGDSGNTATYRGTLETQQQFTPSNTGRTLETQQQFTPSSIGGLWKHSNSSLRLVSGDSGNTATSTKTSPSRDQYQAVPQEKEPWRPRGLRKKRGVDLSHKSQSQQLKHSLCHHEEDPVSRHSLGNRPHLSQGELNPFKHAVSDQFLTVTQILSVCTRTPRSIGHRLGYASSCLAPELNLFAVNNCSLTPSLVVTVVGGFTGDRRVMIWELCDRVFISKCVVRNCSL</sequence>
<feature type="compositionally biased region" description="Polar residues" evidence="1">
    <location>
        <begin position="122"/>
        <end position="149"/>
    </location>
</feature>
<dbReference type="AlphaFoldDB" id="A0A7R9ET77"/>
<organism evidence="2">
    <name type="scientific">Timema bartmani</name>
    <dbReference type="NCBI Taxonomy" id="61472"/>
    <lineage>
        <taxon>Eukaryota</taxon>
        <taxon>Metazoa</taxon>
        <taxon>Ecdysozoa</taxon>
        <taxon>Arthropoda</taxon>
        <taxon>Hexapoda</taxon>
        <taxon>Insecta</taxon>
        <taxon>Pterygota</taxon>
        <taxon>Neoptera</taxon>
        <taxon>Polyneoptera</taxon>
        <taxon>Phasmatodea</taxon>
        <taxon>Timematodea</taxon>
        <taxon>Timematoidea</taxon>
        <taxon>Timematidae</taxon>
        <taxon>Timema</taxon>
    </lineage>
</organism>
<accession>A0A7R9ET77</accession>
<feature type="compositionally biased region" description="Polar residues" evidence="1">
    <location>
        <begin position="94"/>
        <end position="115"/>
    </location>
</feature>
<protein>
    <submittedName>
        <fullName evidence="2">Uncharacterized protein</fullName>
    </submittedName>
</protein>
<reference evidence="2" key="1">
    <citation type="submission" date="2020-11" db="EMBL/GenBank/DDBJ databases">
        <authorList>
            <person name="Tran Van P."/>
        </authorList>
    </citation>
    <scope>NUCLEOTIDE SEQUENCE</scope>
</reference>
<evidence type="ECO:0000256" key="1">
    <source>
        <dbReference type="SAM" id="MobiDB-lite"/>
    </source>
</evidence>
<dbReference type="EMBL" id="OD564787">
    <property type="protein sequence ID" value="CAD7439793.1"/>
    <property type="molecule type" value="Genomic_DNA"/>
</dbReference>
<evidence type="ECO:0000313" key="2">
    <source>
        <dbReference type="EMBL" id="CAD7439793.1"/>
    </source>
</evidence>
<name>A0A7R9ET77_9NEOP</name>
<feature type="region of interest" description="Disordered" evidence="1">
    <location>
        <begin position="94"/>
        <end position="207"/>
    </location>
</feature>
<gene>
    <name evidence="2" type="ORF">TBIB3V08_LOCUS2340</name>
</gene>
<proteinExistence type="predicted"/>